<proteinExistence type="predicted"/>
<evidence type="ECO:0000256" key="3">
    <source>
        <dbReference type="ARBA" id="ARBA00022821"/>
    </source>
</evidence>
<keyword evidence="2" id="KW-0677">Repeat</keyword>
<name>A0A371GSE7_MUCPR</name>
<comment type="caution">
    <text evidence="7">The sequence shown here is derived from an EMBL/GenBank/DDBJ whole genome shotgun (WGS) entry which is preliminary data.</text>
</comment>
<dbReference type="GO" id="GO:0006952">
    <property type="term" value="P:defense response"/>
    <property type="evidence" value="ECO:0007669"/>
    <property type="project" value="UniProtKB-KW"/>
</dbReference>
<evidence type="ECO:0000256" key="5">
    <source>
        <dbReference type="SAM" id="SignalP"/>
    </source>
</evidence>
<dbReference type="InterPro" id="IPR044974">
    <property type="entry name" value="Disease_R_plants"/>
</dbReference>
<gene>
    <name evidence="7" type="ORF">CR513_24247</name>
</gene>
<dbReference type="PANTHER" id="PTHR11017:SF243">
    <property type="entry name" value="ADP-RIBOSYL CYCLASE_CYCLIC ADP-RIBOSE HYDROLASE"/>
    <property type="match status" value="1"/>
</dbReference>
<keyword evidence="8" id="KW-1185">Reference proteome</keyword>
<dbReference type="EMBL" id="QJKJ01004600">
    <property type="protein sequence ID" value="RDX93478.1"/>
    <property type="molecule type" value="Genomic_DNA"/>
</dbReference>
<dbReference type="GO" id="GO:0043531">
    <property type="term" value="F:ADP binding"/>
    <property type="evidence" value="ECO:0007669"/>
    <property type="project" value="InterPro"/>
</dbReference>
<dbReference type="SMART" id="SM00255">
    <property type="entry name" value="TIR"/>
    <property type="match status" value="1"/>
</dbReference>
<dbReference type="AlphaFoldDB" id="A0A371GSE7"/>
<evidence type="ECO:0000256" key="2">
    <source>
        <dbReference type="ARBA" id="ARBA00022737"/>
    </source>
</evidence>
<dbReference type="SUPFAM" id="SSF46785">
    <property type="entry name" value="Winged helix' DNA-binding domain"/>
    <property type="match status" value="1"/>
</dbReference>
<dbReference type="InterPro" id="IPR011713">
    <property type="entry name" value="Leu-rich_rpt_3"/>
</dbReference>
<dbReference type="InterPro" id="IPR027417">
    <property type="entry name" value="P-loop_NTPase"/>
</dbReference>
<dbReference type="SUPFAM" id="SSF52058">
    <property type="entry name" value="L domain-like"/>
    <property type="match status" value="1"/>
</dbReference>
<dbReference type="InterPro" id="IPR032675">
    <property type="entry name" value="LRR_dom_sf"/>
</dbReference>
<dbReference type="Gene3D" id="3.40.50.300">
    <property type="entry name" value="P-loop containing nucleotide triphosphate hydrolases"/>
    <property type="match status" value="2"/>
</dbReference>
<reference evidence="7" key="1">
    <citation type="submission" date="2018-05" db="EMBL/GenBank/DDBJ databases">
        <title>Draft genome of Mucuna pruriens seed.</title>
        <authorList>
            <person name="Nnadi N.E."/>
            <person name="Vos R."/>
            <person name="Hasami M.H."/>
            <person name="Devisetty U.K."/>
            <person name="Aguiy J.C."/>
        </authorList>
    </citation>
    <scope>NUCLEOTIDE SEQUENCE [LARGE SCALE GENOMIC DNA]</scope>
    <source>
        <strain evidence="7">JCA_2017</strain>
    </source>
</reference>
<dbReference type="Pfam" id="PF07725">
    <property type="entry name" value="LRR_3"/>
    <property type="match status" value="1"/>
</dbReference>
<dbReference type="InterPro" id="IPR000157">
    <property type="entry name" value="TIR_dom"/>
</dbReference>
<dbReference type="PROSITE" id="PS50104">
    <property type="entry name" value="TIR"/>
    <property type="match status" value="1"/>
</dbReference>
<evidence type="ECO:0000256" key="1">
    <source>
        <dbReference type="ARBA" id="ARBA00022614"/>
    </source>
</evidence>
<organism evidence="7 8">
    <name type="scientific">Mucuna pruriens</name>
    <name type="common">Velvet bean</name>
    <name type="synonym">Dolichos pruriens</name>
    <dbReference type="NCBI Taxonomy" id="157652"/>
    <lineage>
        <taxon>Eukaryota</taxon>
        <taxon>Viridiplantae</taxon>
        <taxon>Streptophyta</taxon>
        <taxon>Embryophyta</taxon>
        <taxon>Tracheophyta</taxon>
        <taxon>Spermatophyta</taxon>
        <taxon>Magnoliopsida</taxon>
        <taxon>eudicotyledons</taxon>
        <taxon>Gunneridae</taxon>
        <taxon>Pentapetalae</taxon>
        <taxon>rosids</taxon>
        <taxon>fabids</taxon>
        <taxon>Fabales</taxon>
        <taxon>Fabaceae</taxon>
        <taxon>Papilionoideae</taxon>
        <taxon>50 kb inversion clade</taxon>
        <taxon>NPAAA clade</taxon>
        <taxon>indigoferoid/millettioid clade</taxon>
        <taxon>Phaseoleae</taxon>
        <taxon>Mucuna</taxon>
    </lineage>
</organism>
<dbReference type="Pfam" id="PF23282">
    <property type="entry name" value="WHD_ROQ1"/>
    <property type="match status" value="1"/>
</dbReference>
<feature type="non-terminal residue" evidence="7">
    <location>
        <position position="1"/>
    </location>
</feature>
<dbReference type="FunFam" id="3.40.50.10140:FF:000007">
    <property type="entry name" value="Disease resistance protein (TIR-NBS-LRR class)"/>
    <property type="match status" value="1"/>
</dbReference>
<dbReference type="SUPFAM" id="SSF52200">
    <property type="entry name" value="Toll/Interleukin receptor TIR domain"/>
    <property type="match status" value="1"/>
</dbReference>
<dbReference type="Pfam" id="PF00931">
    <property type="entry name" value="NB-ARC"/>
    <property type="match status" value="1"/>
</dbReference>
<feature type="domain" description="TIR" evidence="6">
    <location>
        <begin position="71"/>
        <end position="232"/>
    </location>
</feature>
<dbReference type="PRINTS" id="PR00364">
    <property type="entry name" value="DISEASERSIST"/>
</dbReference>
<sequence>SNKGSTLLLLALTILPWHHASKKHDVFLSFGGEDTRRNFTSYLHKALNEEKLLECIMAEQLMMSGVAAASKKYEVFLSFRGEDTRRNFTSHLYKDLNKEKVKTYIDEQIEKGDEISEVLSKAIEESHVSVVIFSENYASSKWCLNELSKILECRKEKGQIVIPVFYNIDPSHVKNQTGSYEKAFAKHEGEVRCNKWKDALTEAANLAGWDSRTYRTDPELLKDIVGDVLGKLPPRYKTQRKGLVGVEEHYKQIESLLKIRSSEVRTLGIWGMGGIGKTALANALYDELSHEFEGCCFLTKVVDKSEMSRLRGKRVFIVLDDVATSEQFEKLIGEFDFLGPGSRVVVTTRNIQILSPVDEIYLVQELSYHYSLQLFCLTVFGEKQPKDGYEDLSTRVISYCKGIPLALKVLGASLRKASKEVWECELRKLQKIPNMEIHNTLKLSYDGLDCSQKEIFLDLACFFKGVKRDWVTGLLEAFGFFPASGIQVLLDKALITISRGKWIEMHDLTQEMGREIVHQECMKDPGRRSRLYKHEEVLHVLKHNKGSDVVEGIILDLHKLTEDLYLSSDSFAMMINLRFLQIHKGWWSDNKFNVYLRNGLESLSDKLRYLHWDECCLESLPSNFCAEHLVELCMPRSKLKKLWDGVQNLVSLKTIDLWDSQDLIEIPNLYKAEKLERVYLNYCKSLQQLHVHSKSLVVLALLGCSSLKKISVTSEEMKELDLSYTAIRALSSSIGHLLSLETLELSGTNVDILPAKMKHLSMMRKLKLDDHCKKLVSLPELPASLRELHLNNCWKLVSLPKLPPSLKEVSAFNCISLKTDITQRLVLQHMLHQKYLYSRAYIEGGYFIFPGSHVMDECRFHTKESSITIPYLPKSHLCGFIYCIVLSEGPVLKEHRFSCAIYRDDILLSLDRRRFIGCTNLISDHVLFWYHDISKFGGMNEAYDHFRHMTFIFKFNHNRESIKGCGVLWDDLTERFTKGNHFRISNLLHEIHSVKHGKRSVSEFFTDLKIVWKELEALKAIPNCTCAAKNVIKLQKESEYVICFLKGLGETYGTIEV</sequence>
<dbReference type="Gene3D" id="3.80.10.10">
    <property type="entry name" value="Ribonuclease Inhibitor"/>
    <property type="match status" value="2"/>
</dbReference>
<evidence type="ECO:0000259" key="6">
    <source>
        <dbReference type="PROSITE" id="PS50104"/>
    </source>
</evidence>
<dbReference type="SUPFAM" id="SSF52540">
    <property type="entry name" value="P-loop containing nucleoside triphosphate hydrolases"/>
    <property type="match status" value="1"/>
</dbReference>
<feature type="signal peptide" evidence="5">
    <location>
        <begin position="1"/>
        <end position="20"/>
    </location>
</feature>
<dbReference type="InterPro" id="IPR042197">
    <property type="entry name" value="Apaf_helical"/>
</dbReference>
<dbReference type="InterPro" id="IPR036390">
    <property type="entry name" value="WH_DNA-bd_sf"/>
</dbReference>
<feature type="chain" id="PRO_5016935067" evidence="5">
    <location>
        <begin position="21"/>
        <end position="1057"/>
    </location>
</feature>
<keyword evidence="4" id="KW-0520">NAD</keyword>
<dbReference type="Proteomes" id="UP000257109">
    <property type="component" value="Unassembled WGS sequence"/>
</dbReference>
<dbReference type="Gene3D" id="3.40.50.10140">
    <property type="entry name" value="Toll/interleukin-1 receptor homology (TIR) domain"/>
    <property type="match status" value="2"/>
</dbReference>
<dbReference type="InterPro" id="IPR035897">
    <property type="entry name" value="Toll_tir_struct_dom_sf"/>
</dbReference>
<dbReference type="InterPro" id="IPR058192">
    <property type="entry name" value="WHD_ROQ1-like"/>
</dbReference>
<dbReference type="Pfam" id="PF01582">
    <property type="entry name" value="TIR"/>
    <property type="match status" value="1"/>
</dbReference>
<protein>
    <submittedName>
        <fullName evidence="7">Disease resistance protein</fullName>
    </submittedName>
</protein>
<dbReference type="InterPro" id="IPR002182">
    <property type="entry name" value="NB-ARC"/>
</dbReference>
<evidence type="ECO:0000313" key="7">
    <source>
        <dbReference type="EMBL" id="RDX93478.1"/>
    </source>
</evidence>
<keyword evidence="5" id="KW-0732">Signal</keyword>
<dbReference type="Gene3D" id="1.10.8.430">
    <property type="entry name" value="Helical domain of apoptotic protease-activating factors"/>
    <property type="match status" value="1"/>
</dbReference>
<dbReference type="GO" id="GO:0007165">
    <property type="term" value="P:signal transduction"/>
    <property type="evidence" value="ECO:0007669"/>
    <property type="project" value="InterPro"/>
</dbReference>
<keyword evidence="3" id="KW-0611">Plant defense</keyword>
<dbReference type="OrthoDB" id="1049908at2759"/>
<dbReference type="PANTHER" id="PTHR11017">
    <property type="entry name" value="LEUCINE-RICH REPEAT-CONTAINING PROTEIN"/>
    <property type="match status" value="1"/>
</dbReference>
<keyword evidence="1" id="KW-0433">Leucine-rich repeat</keyword>
<evidence type="ECO:0000313" key="8">
    <source>
        <dbReference type="Proteomes" id="UP000257109"/>
    </source>
</evidence>
<evidence type="ECO:0000256" key="4">
    <source>
        <dbReference type="ARBA" id="ARBA00023027"/>
    </source>
</evidence>
<accession>A0A371GSE7</accession>